<keyword evidence="3" id="KW-1185">Reference proteome</keyword>
<evidence type="ECO:0000256" key="1">
    <source>
        <dbReference type="SAM" id="MobiDB-lite"/>
    </source>
</evidence>
<evidence type="ECO:0000313" key="2">
    <source>
        <dbReference type="EMBL" id="SEH00688.1"/>
    </source>
</evidence>
<name>A0A1H6ES56_9ACTN</name>
<accession>A0A1H6ES56</accession>
<proteinExistence type="predicted"/>
<evidence type="ECO:0000313" key="3">
    <source>
        <dbReference type="Proteomes" id="UP000236732"/>
    </source>
</evidence>
<dbReference type="EMBL" id="FNVT01000017">
    <property type="protein sequence ID" value="SEH00688.1"/>
    <property type="molecule type" value="Genomic_DNA"/>
</dbReference>
<sequence length="33" mass="3359">MGTGHTRGPTDGGGGESDWGEEDGDDLSLTPVR</sequence>
<feature type="region of interest" description="Disordered" evidence="1">
    <location>
        <begin position="1"/>
        <end position="33"/>
    </location>
</feature>
<organism evidence="2 3">
    <name type="scientific">Nonomuraea solani</name>
    <dbReference type="NCBI Taxonomy" id="1144553"/>
    <lineage>
        <taxon>Bacteria</taxon>
        <taxon>Bacillati</taxon>
        <taxon>Actinomycetota</taxon>
        <taxon>Actinomycetes</taxon>
        <taxon>Streptosporangiales</taxon>
        <taxon>Streptosporangiaceae</taxon>
        <taxon>Nonomuraea</taxon>
    </lineage>
</organism>
<dbReference type="AlphaFoldDB" id="A0A1H6ES56"/>
<feature type="compositionally biased region" description="Gly residues" evidence="1">
    <location>
        <begin position="1"/>
        <end position="17"/>
    </location>
</feature>
<dbReference type="Proteomes" id="UP000236732">
    <property type="component" value="Unassembled WGS sequence"/>
</dbReference>
<reference evidence="2 3" key="1">
    <citation type="submission" date="2016-10" db="EMBL/GenBank/DDBJ databases">
        <authorList>
            <person name="de Groot N.N."/>
        </authorList>
    </citation>
    <scope>NUCLEOTIDE SEQUENCE [LARGE SCALE GENOMIC DNA]</scope>
    <source>
        <strain evidence="2 3">CGMCC 4.7037</strain>
    </source>
</reference>
<protein>
    <submittedName>
        <fullName evidence="2">Uncharacterized protein</fullName>
    </submittedName>
</protein>
<gene>
    <name evidence="2" type="ORF">SAMN05444920_117119</name>
</gene>